<dbReference type="AlphaFoldDB" id="A0AAV5WDG1"/>
<proteinExistence type="predicted"/>
<dbReference type="PANTHER" id="PTHR22744">
    <property type="entry name" value="HELIX LOOP HELIX PROTEIN 21-RELATED"/>
    <property type="match status" value="1"/>
</dbReference>
<comment type="caution">
    <text evidence="2">The sequence shown here is derived from an EMBL/GenBank/DDBJ whole genome shotgun (WGS) entry which is preliminary data.</text>
</comment>
<dbReference type="SUPFAM" id="SSF54695">
    <property type="entry name" value="POZ domain"/>
    <property type="match status" value="1"/>
</dbReference>
<protein>
    <recommendedName>
        <fullName evidence="1">BTB domain-containing protein</fullName>
    </recommendedName>
</protein>
<keyword evidence="3" id="KW-1185">Reference proteome</keyword>
<accession>A0AAV5WDG1</accession>
<dbReference type="InterPro" id="IPR000210">
    <property type="entry name" value="BTB/POZ_dom"/>
</dbReference>
<organism evidence="2 3">
    <name type="scientific">Pristionchus fissidentatus</name>
    <dbReference type="NCBI Taxonomy" id="1538716"/>
    <lineage>
        <taxon>Eukaryota</taxon>
        <taxon>Metazoa</taxon>
        <taxon>Ecdysozoa</taxon>
        <taxon>Nematoda</taxon>
        <taxon>Chromadorea</taxon>
        <taxon>Rhabditida</taxon>
        <taxon>Rhabditina</taxon>
        <taxon>Diplogasteromorpha</taxon>
        <taxon>Diplogasteroidea</taxon>
        <taxon>Neodiplogasteridae</taxon>
        <taxon>Pristionchus</taxon>
    </lineage>
</organism>
<dbReference type="EMBL" id="BTSY01000005">
    <property type="protein sequence ID" value="GMT28769.1"/>
    <property type="molecule type" value="Genomic_DNA"/>
</dbReference>
<evidence type="ECO:0000313" key="2">
    <source>
        <dbReference type="EMBL" id="GMT28769.1"/>
    </source>
</evidence>
<dbReference type="Proteomes" id="UP001432322">
    <property type="component" value="Unassembled WGS sequence"/>
</dbReference>
<evidence type="ECO:0000259" key="1">
    <source>
        <dbReference type="PROSITE" id="PS50097"/>
    </source>
</evidence>
<dbReference type="Gene3D" id="3.30.710.10">
    <property type="entry name" value="Potassium Channel Kv1.1, Chain A"/>
    <property type="match status" value="1"/>
</dbReference>
<dbReference type="PANTHER" id="PTHR22744:SF14">
    <property type="entry name" value="BTB DOMAIN-CONTAINING PROTEIN-RELATED"/>
    <property type="match status" value="1"/>
</dbReference>
<dbReference type="Pfam" id="PF00651">
    <property type="entry name" value="BTB"/>
    <property type="match status" value="1"/>
</dbReference>
<dbReference type="PROSITE" id="PS50097">
    <property type="entry name" value="BTB"/>
    <property type="match status" value="1"/>
</dbReference>
<evidence type="ECO:0000313" key="3">
    <source>
        <dbReference type="Proteomes" id="UP001432322"/>
    </source>
</evidence>
<gene>
    <name evidence="2" type="ORF">PFISCL1PPCAC_20066</name>
</gene>
<dbReference type="SMART" id="SM00225">
    <property type="entry name" value="BTB"/>
    <property type="match status" value="1"/>
</dbReference>
<dbReference type="InterPro" id="IPR011333">
    <property type="entry name" value="SKP1/BTB/POZ_sf"/>
</dbReference>
<sequence>MEEVQLPLAQVDGVHSIKLNGHQLNMKTEYDDEQARVQLVSDEPAALQLLDVPLLFKFEFRNVRVPISRSSNDTWTMRVVGDAVAATESIKMTMDKEQIINQKACSKYLSTHEGSDVTLSCGHYSVHANKAKLACKSDYFRAMFTSDFKEKDQQEIEIHDVDGETLHAVVMISDDARFRVTDFNIVKIMNVADRFGMDSIVHKCADHLSINSKLSEFTRLSLLDQYKQENCIDELIEMMQSYVAIREDSCFDELSDKCQLKVLRLACKELKATANTA</sequence>
<feature type="domain" description="BTB" evidence="1">
    <location>
        <begin position="115"/>
        <end position="182"/>
    </location>
</feature>
<reference evidence="2" key="1">
    <citation type="submission" date="2023-10" db="EMBL/GenBank/DDBJ databases">
        <title>Genome assembly of Pristionchus species.</title>
        <authorList>
            <person name="Yoshida K."/>
            <person name="Sommer R.J."/>
        </authorList>
    </citation>
    <scope>NUCLEOTIDE SEQUENCE</scope>
    <source>
        <strain evidence="2">RS5133</strain>
    </source>
</reference>
<name>A0AAV5WDG1_9BILA</name>